<dbReference type="SMART" id="SM00850">
    <property type="entry name" value="LytTR"/>
    <property type="match status" value="1"/>
</dbReference>
<dbReference type="GO" id="GO:0000156">
    <property type="term" value="F:phosphorelay response regulator activity"/>
    <property type="evidence" value="ECO:0007669"/>
    <property type="project" value="InterPro"/>
</dbReference>
<dbReference type="EMBL" id="WXEX01000007">
    <property type="protein sequence ID" value="MZP43262.1"/>
    <property type="molecule type" value="Genomic_DNA"/>
</dbReference>
<evidence type="ECO:0000313" key="5">
    <source>
        <dbReference type="EMBL" id="MZP43262.1"/>
    </source>
</evidence>
<sequence>MNLLIVDDEPQICELLTSFITMVPDAVVVGTAGNIEDFALAVATHRPDAVFLDISLQGGDGIEAAKQIMTDFSFEVVIVSGHDLHALRAFDIRPLDFIVKPFLKKDVMRSLIRLRERLAEKQKAPEHRPGRILFRETGGFRFVSCEDIIMIEAIKNGCLVHVSKEPAPFRFNDELWEITRQLERFPNLCRIHKGFVVNINYIDKLDRQGKSNLVTFRHTKAVATVGEKYYRAFLEKFRD</sequence>
<dbReference type="PANTHER" id="PTHR37299">
    <property type="entry name" value="TRANSCRIPTIONAL REGULATOR-RELATED"/>
    <property type="match status" value="1"/>
</dbReference>
<name>A0A845L9E0_HELGE</name>
<accession>A0A845L9E0</accession>
<comment type="function">
    <text evidence="2">May play the central regulatory role in sporulation. It may be an element of the effector pathway responsible for the activation of sporulation genes in response to nutritional stress. Spo0A may act in concert with spo0H (a sigma factor) to control the expression of some genes that are critical to the sporulation process.</text>
</comment>
<evidence type="ECO:0000256" key="1">
    <source>
        <dbReference type="ARBA" id="ARBA00018672"/>
    </source>
</evidence>
<keyword evidence="6" id="KW-1185">Reference proteome</keyword>
<dbReference type="InterPro" id="IPR007492">
    <property type="entry name" value="LytTR_DNA-bd_dom"/>
</dbReference>
<comment type="caution">
    <text evidence="5">The sequence shown here is derived from an EMBL/GenBank/DDBJ whole genome shotgun (WGS) entry which is preliminary data.</text>
</comment>
<dbReference type="AlphaFoldDB" id="A0A845L9E0"/>
<dbReference type="InterPro" id="IPR011006">
    <property type="entry name" value="CheY-like_superfamily"/>
</dbReference>
<dbReference type="Pfam" id="PF04397">
    <property type="entry name" value="LytTR"/>
    <property type="match status" value="1"/>
</dbReference>
<evidence type="ECO:0000256" key="3">
    <source>
        <dbReference type="PROSITE-ProRule" id="PRU00169"/>
    </source>
</evidence>
<feature type="domain" description="Response regulatory" evidence="4">
    <location>
        <begin position="2"/>
        <end position="115"/>
    </location>
</feature>
<feature type="modified residue" description="4-aspartylphosphate" evidence="3">
    <location>
        <position position="53"/>
    </location>
</feature>
<dbReference type="Pfam" id="PF00072">
    <property type="entry name" value="Response_reg"/>
    <property type="match status" value="1"/>
</dbReference>
<dbReference type="Gene3D" id="2.40.50.1020">
    <property type="entry name" value="LytTr DNA-binding domain"/>
    <property type="match status" value="1"/>
</dbReference>
<gene>
    <name evidence="5" type="ORF">GTO89_09445</name>
</gene>
<keyword evidence="3" id="KW-0597">Phosphoprotein</keyword>
<reference evidence="5 6" key="1">
    <citation type="submission" date="2020-01" db="EMBL/GenBank/DDBJ databases">
        <title>Whole genome sequence of Heliobacterium gestii DSM 11169.</title>
        <authorList>
            <person name="Kyndt J.A."/>
            <person name="Meyer T.E."/>
        </authorList>
    </citation>
    <scope>NUCLEOTIDE SEQUENCE [LARGE SCALE GENOMIC DNA]</scope>
    <source>
        <strain evidence="5 6">DSM 11169</strain>
    </source>
</reference>
<dbReference type="GO" id="GO:0003677">
    <property type="term" value="F:DNA binding"/>
    <property type="evidence" value="ECO:0007669"/>
    <property type="project" value="InterPro"/>
</dbReference>
<dbReference type="SMART" id="SM00448">
    <property type="entry name" value="REC"/>
    <property type="match status" value="1"/>
</dbReference>
<evidence type="ECO:0000259" key="4">
    <source>
        <dbReference type="PROSITE" id="PS50110"/>
    </source>
</evidence>
<dbReference type="InterPro" id="IPR046947">
    <property type="entry name" value="LytR-like"/>
</dbReference>
<dbReference type="RefSeq" id="WP_161261841.1">
    <property type="nucleotide sequence ID" value="NZ_JAFBDC010000013.1"/>
</dbReference>
<protein>
    <recommendedName>
        <fullName evidence="1">Stage 0 sporulation protein A homolog</fullName>
    </recommendedName>
</protein>
<dbReference type="PANTHER" id="PTHR37299:SF1">
    <property type="entry name" value="STAGE 0 SPORULATION PROTEIN A HOMOLOG"/>
    <property type="match status" value="1"/>
</dbReference>
<organism evidence="5 6">
    <name type="scientific">Heliomicrobium gestii</name>
    <name type="common">Heliobacterium gestii</name>
    <dbReference type="NCBI Taxonomy" id="2699"/>
    <lineage>
        <taxon>Bacteria</taxon>
        <taxon>Bacillati</taxon>
        <taxon>Bacillota</taxon>
        <taxon>Clostridia</taxon>
        <taxon>Eubacteriales</taxon>
        <taxon>Heliobacteriaceae</taxon>
        <taxon>Heliomicrobium</taxon>
    </lineage>
</organism>
<dbReference type="OrthoDB" id="9788600at2"/>
<dbReference type="PROSITE" id="PS50110">
    <property type="entry name" value="RESPONSE_REGULATORY"/>
    <property type="match status" value="1"/>
</dbReference>
<dbReference type="Gene3D" id="3.40.50.2300">
    <property type="match status" value="1"/>
</dbReference>
<evidence type="ECO:0000256" key="2">
    <source>
        <dbReference type="ARBA" id="ARBA00024867"/>
    </source>
</evidence>
<proteinExistence type="predicted"/>
<dbReference type="InterPro" id="IPR001789">
    <property type="entry name" value="Sig_transdc_resp-reg_receiver"/>
</dbReference>
<dbReference type="SUPFAM" id="SSF52172">
    <property type="entry name" value="CheY-like"/>
    <property type="match status" value="1"/>
</dbReference>
<dbReference type="Proteomes" id="UP000471031">
    <property type="component" value="Unassembled WGS sequence"/>
</dbReference>
<evidence type="ECO:0000313" key="6">
    <source>
        <dbReference type="Proteomes" id="UP000471031"/>
    </source>
</evidence>